<keyword evidence="1" id="KW-0732">Signal</keyword>
<dbReference type="HOGENOM" id="CLU_1717677_0_0_1"/>
<protein>
    <submittedName>
        <fullName evidence="2">Uncharacterized protein</fullName>
    </submittedName>
</protein>
<dbReference type="EMBL" id="AZST01001815">
    <property type="protein sequence ID" value="KEP45438.1"/>
    <property type="molecule type" value="Genomic_DNA"/>
</dbReference>
<keyword evidence="3" id="KW-1185">Reference proteome</keyword>
<accession>A0A074RL23</accession>
<evidence type="ECO:0000313" key="3">
    <source>
        <dbReference type="Proteomes" id="UP000027456"/>
    </source>
</evidence>
<name>A0A074RL23_9AGAM</name>
<proteinExistence type="predicted"/>
<comment type="caution">
    <text evidence="2">The sequence shown here is derived from an EMBL/GenBank/DDBJ whole genome shotgun (WGS) entry which is preliminary data.</text>
</comment>
<reference evidence="2 3" key="1">
    <citation type="submission" date="2013-12" db="EMBL/GenBank/DDBJ databases">
        <authorList>
            <person name="Cubeta M."/>
            <person name="Pakala S."/>
            <person name="Fedorova N."/>
            <person name="Thomas E."/>
            <person name="Dean R."/>
            <person name="Jabaji S."/>
            <person name="Neate S."/>
            <person name="Toda T."/>
            <person name="Tavantzis S."/>
            <person name="Vilgalys R."/>
            <person name="Bharathan N."/>
            <person name="Pakala S."/>
            <person name="Losada L.S."/>
            <person name="Zafar N."/>
            <person name="Nierman W."/>
        </authorList>
    </citation>
    <scope>NUCLEOTIDE SEQUENCE [LARGE SCALE GENOMIC DNA]</scope>
    <source>
        <strain evidence="2 3">123E</strain>
    </source>
</reference>
<evidence type="ECO:0000256" key="1">
    <source>
        <dbReference type="SAM" id="SignalP"/>
    </source>
</evidence>
<feature type="chain" id="PRO_5001697993" evidence="1">
    <location>
        <begin position="27"/>
        <end position="153"/>
    </location>
</feature>
<feature type="signal peptide" evidence="1">
    <location>
        <begin position="1"/>
        <end position="26"/>
    </location>
</feature>
<sequence length="153" mass="18154">NNHLPGQKGLLDILLILQLYLEQGHLTQMMIAVQKRKDPGDHPLEEKGLLEDLKMMDHQDRHCLHQGTMALQARQAHQVLRDHHWVHQIITQEEIVLYQVEGMDHHLLLLPQEDREDSHISKDPLDRRDHLVHQEALDRKDYQDQQDKIMLNY</sequence>
<feature type="non-terminal residue" evidence="2">
    <location>
        <position position="1"/>
    </location>
</feature>
<dbReference type="AlphaFoldDB" id="A0A074RL23"/>
<evidence type="ECO:0000313" key="2">
    <source>
        <dbReference type="EMBL" id="KEP45438.1"/>
    </source>
</evidence>
<organism evidence="2 3">
    <name type="scientific">Rhizoctonia solani 123E</name>
    <dbReference type="NCBI Taxonomy" id="1423351"/>
    <lineage>
        <taxon>Eukaryota</taxon>
        <taxon>Fungi</taxon>
        <taxon>Dikarya</taxon>
        <taxon>Basidiomycota</taxon>
        <taxon>Agaricomycotina</taxon>
        <taxon>Agaricomycetes</taxon>
        <taxon>Cantharellales</taxon>
        <taxon>Ceratobasidiaceae</taxon>
        <taxon>Rhizoctonia</taxon>
    </lineage>
</organism>
<feature type="non-terminal residue" evidence="2">
    <location>
        <position position="153"/>
    </location>
</feature>
<gene>
    <name evidence="2" type="ORF">V565_274210</name>
</gene>
<dbReference type="Proteomes" id="UP000027456">
    <property type="component" value="Unassembled WGS sequence"/>
</dbReference>